<dbReference type="GO" id="GO:0000171">
    <property type="term" value="F:ribonuclease MRP activity"/>
    <property type="evidence" value="ECO:0007669"/>
    <property type="project" value="TreeGrafter"/>
</dbReference>
<dbReference type="KEGG" id="ctp:CTRG_03816"/>
<name>C5MDR4_CANTT</name>
<dbReference type="PANTHER" id="PTHR28272:SF1">
    <property type="entry name" value="RIBONUCLEASES P_MRP PROTEIN SUBUNIT POP3"/>
    <property type="match status" value="1"/>
</dbReference>
<dbReference type="eggNOG" id="ENOG502S6UT">
    <property type="taxonomic scope" value="Eukaryota"/>
</dbReference>
<dbReference type="GO" id="GO:0004526">
    <property type="term" value="F:ribonuclease P activity"/>
    <property type="evidence" value="ECO:0007669"/>
    <property type="project" value="TreeGrafter"/>
</dbReference>
<dbReference type="VEuPathDB" id="FungiDB:CTRG_03816"/>
<dbReference type="AlphaFoldDB" id="C5MDR4"/>
<dbReference type="GO" id="GO:0034965">
    <property type="term" value="P:intronic box C/D snoRNA processing"/>
    <property type="evidence" value="ECO:0007669"/>
    <property type="project" value="TreeGrafter"/>
</dbReference>
<proteinExistence type="predicted"/>
<dbReference type="Pfam" id="PF08228">
    <property type="entry name" value="RNase_P_pop3"/>
    <property type="match status" value="1"/>
</dbReference>
<dbReference type="GO" id="GO:0008033">
    <property type="term" value="P:tRNA processing"/>
    <property type="evidence" value="ECO:0007669"/>
    <property type="project" value="InterPro"/>
</dbReference>
<dbReference type="PANTHER" id="PTHR28272">
    <property type="entry name" value="RIBONUCLEASES P/MRP PROTEIN SUBUNIT POP3"/>
    <property type="match status" value="1"/>
</dbReference>
<dbReference type="STRING" id="294747.C5MDR4"/>
<sequence>MSKPNKVTKSSAVKTSAKASSSSIKAQEAKKKIVFRPILDNPYTQSNVWPFIEPQLGIDIIDLLENILKTNKDSKEIYHGFNSTVGTLEKQAAYNRGKTNDPIPSQIKYVFVCKFDMTPPILTSMFPVLCMTSSKNDQNMVKLIQLPRGSIERLSKALGIDNSGIIGITENLTQARPLYDLINENVKNVEVPWLNGIFNKEVPFEVPNIKQIQTTLGDKKSTKKNV</sequence>
<evidence type="ECO:0000313" key="2">
    <source>
        <dbReference type="EMBL" id="EER32145.1"/>
    </source>
</evidence>
<dbReference type="OrthoDB" id="20109at2759"/>
<dbReference type="Proteomes" id="UP000002037">
    <property type="component" value="Unassembled WGS sequence"/>
</dbReference>
<protein>
    <submittedName>
        <fullName evidence="2">Uncharacterized protein</fullName>
    </submittedName>
</protein>
<dbReference type="GO" id="GO:0000172">
    <property type="term" value="C:ribonuclease MRP complex"/>
    <property type="evidence" value="ECO:0007669"/>
    <property type="project" value="TreeGrafter"/>
</dbReference>
<keyword evidence="3" id="KW-1185">Reference proteome</keyword>
<dbReference type="SUPFAM" id="SSF55315">
    <property type="entry name" value="L30e-like"/>
    <property type="match status" value="1"/>
</dbReference>
<evidence type="ECO:0000313" key="3">
    <source>
        <dbReference type="Proteomes" id="UP000002037"/>
    </source>
</evidence>
<dbReference type="EMBL" id="GG692399">
    <property type="protein sequence ID" value="EER32145.1"/>
    <property type="molecule type" value="Genomic_DNA"/>
</dbReference>
<dbReference type="HOGENOM" id="CLU_047273_0_0_1"/>
<dbReference type="RefSeq" id="XP_002549519.1">
    <property type="nucleotide sequence ID" value="XM_002549473.1"/>
</dbReference>
<dbReference type="InterPro" id="IPR013241">
    <property type="entry name" value="RNase_P_Pop3"/>
</dbReference>
<feature type="compositionally biased region" description="Low complexity" evidence="1">
    <location>
        <begin position="7"/>
        <end position="21"/>
    </location>
</feature>
<organism evidence="2 3">
    <name type="scientific">Candida tropicalis (strain ATCC MYA-3404 / T1)</name>
    <name type="common">Yeast</name>
    <dbReference type="NCBI Taxonomy" id="294747"/>
    <lineage>
        <taxon>Eukaryota</taxon>
        <taxon>Fungi</taxon>
        <taxon>Dikarya</taxon>
        <taxon>Ascomycota</taxon>
        <taxon>Saccharomycotina</taxon>
        <taxon>Pichiomycetes</taxon>
        <taxon>Debaryomycetaceae</taxon>
        <taxon>Candida/Lodderomyces clade</taxon>
        <taxon>Candida</taxon>
    </lineage>
</organism>
<dbReference type="GO" id="GO:0006364">
    <property type="term" value="P:rRNA processing"/>
    <property type="evidence" value="ECO:0007669"/>
    <property type="project" value="InterPro"/>
</dbReference>
<gene>
    <name evidence="2" type="ORF">CTRG_03816</name>
</gene>
<evidence type="ECO:0000256" key="1">
    <source>
        <dbReference type="SAM" id="MobiDB-lite"/>
    </source>
</evidence>
<dbReference type="InterPro" id="IPR029064">
    <property type="entry name" value="Ribosomal_eL30-like_sf"/>
</dbReference>
<dbReference type="GO" id="GO:0005829">
    <property type="term" value="C:cytosol"/>
    <property type="evidence" value="ECO:0007669"/>
    <property type="project" value="TreeGrafter"/>
</dbReference>
<dbReference type="GO" id="GO:0005655">
    <property type="term" value="C:nucleolar ribonuclease P complex"/>
    <property type="evidence" value="ECO:0007669"/>
    <property type="project" value="TreeGrafter"/>
</dbReference>
<reference evidence="2 3" key="1">
    <citation type="journal article" date="2009" name="Nature">
        <title>Evolution of pathogenicity and sexual reproduction in eight Candida genomes.</title>
        <authorList>
            <person name="Butler G."/>
            <person name="Rasmussen M.D."/>
            <person name="Lin M.F."/>
            <person name="Santos M.A."/>
            <person name="Sakthikumar S."/>
            <person name="Munro C.A."/>
            <person name="Rheinbay E."/>
            <person name="Grabherr M."/>
            <person name="Forche A."/>
            <person name="Reedy J.L."/>
            <person name="Agrafioti I."/>
            <person name="Arnaud M.B."/>
            <person name="Bates S."/>
            <person name="Brown A.J."/>
            <person name="Brunke S."/>
            <person name="Costanzo M.C."/>
            <person name="Fitzpatrick D.A."/>
            <person name="de Groot P.W."/>
            <person name="Harris D."/>
            <person name="Hoyer L.L."/>
            <person name="Hube B."/>
            <person name="Klis F.M."/>
            <person name="Kodira C."/>
            <person name="Lennard N."/>
            <person name="Logue M.E."/>
            <person name="Martin R."/>
            <person name="Neiman A.M."/>
            <person name="Nikolaou E."/>
            <person name="Quail M.A."/>
            <person name="Quinn J."/>
            <person name="Santos M.C."/>
            <person name="Schmitzberger F.F."/>
            <person name="Sherlock G."/>
            <person name="Shah P."/>
            <person name="Silverstein K.A."/>
            <person name="Skrzypek M.S."/>
            <person name="Soll D."/>
            <person name="Staggs R."/>
            <person name="Stansfield I."/>
            <person name="Stumpf M.P."/>
            <person name="Sudbery P.E."/>
            <person name="Srikantha T."/>
            <person name="Zeng Q."/>
            <person name="Berman J."/>
            <person name="Berriman M."/>
            <person name="Heitman J."/>
            <person name="Gow N.A."/>
            <person name="Lorenz M.C."/>
            <person name="Birren B.W."/>
            <person name="Kellis M."/>
            <person name="Cuomo C.A."/>
        </authorList>
    </citation>
    <scope>NUCLEOTIDE SEQUENCE [LARGE SCALE GENOMIC DNA]</scope>
    <source>
        <strain evidence="3">ATCC MYA-3404 / T1</strain>
    </source>
</reference>
<accession>C5MDR4</accession>
<dbReference type="GeneID" id="8301442"/>
<feature type="region of interest" description="Disordered" evidence="1">
    <location>
        <begin position="1"/>
        <end position="21"/>
    </location>
</feature>